<protein>
    <submittedName>
        <fullName evidence="3">Gfo/Idh/MocA family oxidoreductase</fullName>
    </submittedName>
</protein>
<dbReference type="Pfam" id="PF01408">
    <property type="entry name" value="GFO_IDH_MocA"/>
    <property type="match status" value="1"/>
</dbReference>
<evidence type="ECO:0000259" key="2">
    <source>
        <dbReference type="Pfam" id="PF01408"/>
    </source>
</evidence>
<proteinExistence type="predicted"/>
<dbReference type="EMBL" id="VWOX01000008">
    <property type="protein sequence ID" value="KAA5542278.1"/>
    <property type="molecule type" value="Genomic_DNA"/>
</dbReference>
<evidence type="ECO:0000313" key="3">
    <source>
        <dbReference type="EMBL" id="KAA5542278.1"/>
    </source>
</evidence>
<name>A0A5M6D441_9BACT</name>
<dbReference type="PANTHER" id="PTHR43818">
    <property type="entry name" value="BCDNA.GH03377"/>
    <property type="match status" value="1"/>
</dbReference>
<dbReference type="InterPro" id="IPR036291">
    <property type="entry name" value="NAD(P)-bd_dom_sf"/>
</dbReference>
<dbReference type="InterPro" id="IPR000683">
    <property type="entry name" value="Gfo/Idh/MocA-like_OxRdtase_N"/>
</dbReference>
<reference evidence="3 4" key="1">
    <citation type="submission" date="2019-08" db="EMBL/GenBank/DDBJ databases">
        <authorList>
            <person name="Dhanesh K."/>
            <person name="Kumar G."/>
            <person name="Sasikala C."/>
            <person name="Venkata Ramana C."/>
        </authorList>
    </citation>
    <scope>NUCLEOTIDE SEQUENCE [LARGE SCALE GENOMIC DNA]</scope>
    <source>
        <strain evidence="3 4">JC645</strain>
    </source>
</reference>
<feature type="region of interest" description="Disordered" evidence="1">
    <location>
        <begin position="47"/>
        <end position="67"/>
    </location>
</feature>
<gene>
    <name evidence="3" type="ORF">FYK55_15880</name>
</gene>
<dbReference type="PANTHER" id="PTHR43818:SF9">
    <property type="entry name" value="HYPOTHETICAL OXIDOREDUCTASE"/>
    <property type="match status" value="1"/>
</dbReference>
<dbReference type="SUPFAM" id="SSF51735">
    <property type="entry name" value="NAD(P)-binding Rossmann-fold domains"/>
    <property type="match status" value="1"/>
</dbReference>
<dbReference type="GO" id="GO:0000166">
    <property type="term" value="F:nucleotide binding"/>
    <property type="evidence" value="ECO:0007669"/>
    <property type="project" value="InterPro"/>
</dbReference>
<dbReference type="InterPro" id="IPR050463">
    <property type="entry name" value="Gfo/Idh/MocA_oxidrdct_glycsds"/>
</dbReference>
<organism evidence="3 4">
    <name type="scientific">Roseiconus nitratireducens</name>
    <dbReference type="NCBI Taxonomy" id="2605748"/>
    <lineage>
        <taxon>Bacteria</taxon>
        <taxon>Pseudomonadati</taxon>
        <taxon>Planctomycetota</taxon>
        <taxon>Planctomycetia</taxon>
        <taxon>Pirellulales</taxon>
        <taxon>Pirellulaceae</taxon>
        <taxon>Roseiconus</taxon>
    </lineage>
</organism>
<evidence type="ECO:0000256" key="1">
    <source>
        <dbReference type="SAM" id="MobiDB-lite"/>
    </source>
</evidence>
<dbReference type="RefSeq" id="WP_150077425.1">
    <property type="nucleotide sequence ID" value="NZ_VWOX01000008.1"/>
</dbReference>
<dbReference type="Proteomes" id="UP000324479">
    <property type="component" value="Unassembled WGS sequence"/>
</dbReference>
<evidence type="ECO:0000313" key="4">
    <source>
        <dbReference type="Proteomes" id="UP000324479"/>
    </source>
</evidence>
<feature type="domain" description="Gfo/Idh/MocA-like oxidoreductase N-terminal" evidence="2">
    <location>
        <begin position="70"/>
        <end position="197"/>
    </location>
</feature>
<dbReference type="Gene3D" id="3.40.50.720">
    <property type="entry name" value="NAD(P)-binding Rossmann-like Domain"/>
    <property type="match status" value="1"/>
</dbReference>
<keyword evidence="4" id="KW-1185">Reference proteome</keyword>
<sequence length="382" mass="41146">MNVFKCISPRQESTLTGHHRATFARRNWLAWLTLACLIGVTASAQDPASSDATPADQTPDQTADNSPTLRIGIIGLDTSHVPAFTKSFNQDPADPDMKNCRVVAAYPYGSKTIESSYSRIPKYTEQVEAMGVDVVSSIDELLKQVDCVLLETNDGQPHLEQSLQVFRAGKPLFIDKPTGSNLAEVVAIFRAARHYDVPMFSSSSLRYGEGAQAIRGGKVGAVLGCNAYSPCALEPSHVDLFWYGIHGVELLYTCMGTGCQSVRHTSTESREVAVGVWSGGRIGTFHGMRNGKSGYGGTAFGESAIEPIGPYGGYQPLVKQIAAFFRTEQVPIDPAETIELYAFMQAAAESKQRGGDAVTLAEVMEAAESQADQLLAGKLDPR</sequence>
<accession>A0A5M6D441</accession>
<dbReference type="AlphaFoldDB" id="A0A5M6D441"/>
<comment type="caution">
    <text evidence="3">The sequence shown here is derived from an EMBL/GenBank/DDBJ whole genome shotgun (WGS) entry which is preliminary data.</text>
</comment>